<dbReference type="InterPro" id="IPR057670">
    <property type="entry name" value="SH3_retrovirus"/>
</dbReference>
<protein>
    <submittedName>
        <fullName evidence="4">Uncharacterized protein</fullName>
    </submittedName>
</protein>
<comment type="caution">
    <text evidence="4">The sequence shown here is derived from an EMBL/GenBank/DDBJ whole genome shotgun (WGS) entry which is preliminary data.</text>
</comment>
<dbReference type="CDD" id="cd09272">
    <property type="entry name" value="RNase_HI_RT_Ty1"/>
    <property type="match status" value="1"/>
</dbReference>
<feature type="domain" description="Retroviral polymerase SH3-like" evidence="3">
    <location>
        <begin position="1150"/>
        <end position="1207"/>
    </location>
</feature>
<feature type="compositionally biased region" description="Low complexity" evidence="1">
    <location>
        <begin position="464"/>
        <end position="482"/>
    </location>
</feature>
<sequence>MPDHRLLFDHAANPTRVLNDGDLLPAIRTIICDMIADTAVLTPDRNVILPLVTKATLNVSYDGAIRRLNSRTLTMCMLDTLARDKTSITILIAPPAEFAHDAPPIANVPLSAADIAAAVAGAIPAPLSAVELAQALAAAFAAIPSTQAPPTPPVVPHQAVLPNHDPIALPVMPPSIDLTLFNVNDLTADVRLRYDAKLRGDPLIGSTLRTRYAHGLRYATCGPQRIITADGTLFVLKGIDDRNFFRDYVVCRSDTFAGYRQWMHALVTFAMGHGVYVHPPFCYQANHGGLHGFTAGNGQDDDLPSYMNQHLPKMSSMLFQLFNKPSMFPDGSSVIDLLHVHYGDGYAILKQIATKVLPVFYERPYTLIEDYPRQAGKSFPEYYQLFQDFIHLRALIADNPSSLANSHEVDIFISRSDYPTFLARMSYDDRRDPTKTSQFQGPQLLETLQRYLQAPHSPALQRFRPASPALPRSRPSSPAAALGTPTRSAFRTRFPNHNATGTSGSPPVTTSIAPVQQDLLNDHASDLNASDEYHKLFADLFAVALPDDPAQRQLFLEYQASVHKISQDPNVARQQPCVVCSGQHRFDSCPVLNDSEFLKKHYIIFKQFLNRVARSEAQSFPPSSSEPVHALTVAPPDDFLSADNTIDEPLDFQQGLNVPYPTTIPHSDVMSSPPHLDNPDAPRAQIDTGAFISCTNLLHLLHRYRPFTSQFRCPVRLLPATEGSDAVPHGFGYLHVPCRHAPSGYLAIRTFYHPSLRTTVIDERDIIRAYGYSVKDFKTELFTKHHDQGTFTLRCHHRLRTTDDVYFDGILLHAKCYTHALIPPDLPADHPLATPVTSSDKMLLHDPTFASDCERATVFQIYSWQEKEYARLRSDLDRIPEPYQTLPFHEYIAANTPIAAIRAQTQRLLWHQRLGHPSNHYLVNAHKYVKGIPVFQHADPVLDTCPTCIRSKQVKASSAGNTTRTATVPYQGLSVDFSFSGQLSSDPGRADDYLGINGETCWILVTDHVTRMQHGDTRLSKASPIHWLDHFLSEHKPSCRGKYVFLDQGGELYHNPAVLSVFAKHGYTVCPTGADASNQNGPVERAHLTIANAIRAMLIGANLSVKFWPYAFHHWLRITNSLPSRDQHQSPLALATGTQDDFSDFRTFGCRVWVRSPGRRQAKFKSASRKGIFLGFLPNTTRNILWYDVASDRVKIAKHVRFDEGMNDLPTDQIPPNVIHLQRTQNGDPLPSEPSECSVSTFYFRNSPFAATLTLDVPVKCRGRTLGFQLARDELNNRVYIRDIVSKSSAAQLHSSLKAAKNTLRGAYITSVGEHTVFTVDDATAAFASCLATSPPSVSLTLAPERYLGGNTFHRALREFNLFQPDHPDQLDNFAPDFSAEDILFITSVLYPDLDFSDDFACLDALRLGVFAMSSTSLTPEEMALGKLTRRKLKTLSNWLEWRRGEHRQLDHFHALRMYGPPCRRPKHAIVLRQHWNYSVKKDGERRSRNCCDGSKKAAPALHGYASTYSSCAMQPIQRMFIALAAALCYLIYKADAKDAYAHSPPPGVPTYVEIDDAYADWYKDRFGIDLDRSLVLPVNHALQGHPESGKLWEAHISTILHALGFISTTHDRTIYSAVWNGTPVLLLRQVDDFALACPSESIAKDIFAAIGTRLQLPTEPQVPFKYEGLLRVFNGVNINQFDSCIEISAKDYIGRVMQTHGWMTPSTHPTTVPQSPIPADSIPLIYENIGPPESSPDHAALETKHGFKFRSLLGELLYTYVTCRPDVGYALVTLSKFAAYPHDVHFTLLKDIARYLRETSDWGIVFHKPAPTPSLPVIPRTFLAPDPSLPPFPAATDPTSLQCFVDAAHANDLKTRRSTTGYVFMLCGGAISYRCTTQSITATSSTEAEFLAAVTAAKHARYLRSVLAELGFPQSGPTPIYEDNMSTINMINSKKPTERARHVDIQYFAIQEWKEHGDITMRYISGVLNNADDLTKPLGWVLHSRHARRSMGHSLPSYSVSSSAKFTFNQNIPSFDQGRVSAGGLSTSKTPSVPSLDVTAPEDTMNDFLNKIVE</sequence>
<keyword evidence="5" id="KW-1185">Reference proteome</keyword>
<dbReference type="Pfam" id="PF07727">
    <property type="entry name" value="RVT_2"/>
    <property type="match status" value="1"/>
</dbReference>
<feature type="region of interest" description="Disordered" evidence="1">
    <location>
        <begin position="462"/>
        <end position="509"/>
    </location>
</feature>
<organism evidence="4 5">
    <name type="scientific">Fistulifera solaris</name>
    <name type="common">Oleaginous diatom</name>
    <dbReference type="NCBI Taxonomy" id="1519565"/>
    <lineage>
        <taxon>Eukaryota</taxon>
        <taxon>Sar</taxon>
        <taxon>Stramenopiles</taxon>
        <taxon>Ochrophyta</taxon>
        <taxon>Bacillariophyta</taxon>
        <taxon>Bacillariophyceae</taxon>
        <taxon>Bacillariophycidae</taxon>
        <taxon>Naviculales</taxon>
        <taxon>Naviculaceae</taxon>
        <taxon>Fistulifera</taxon>
    </lineage>
</organism>
<name>A0A1Z5J8W6_FISSO</name>
<dbReference type="InterPro" id="IPR013103">
    <property type="entry name" value="RVT_2"/>
</dbReference>
<dbReference type="InterPro" id="IPR012337">
    <property type="entry name" value="RNaseH-like_sf"/>
</dbReference>
<feature type="compositionally biased region" description="Polar residues" evidence="1">
    <location>
        <begin position="485"/>
        <end position="499"/>
    </location>
</feature>
<feature type="compositionally biased region" description="Polar residues" evidence="1">
    <location>
        <begin position="2025"/>
        <end position="2034"/>
    </location>
</feature>
<evidence type="ECO:0000256" key="1">
    <source>
        <dbReference type="SAM" id="MobiDB-lite"/>
    </source>
</evidence>
<feature type="compositionally biased region" description="Low complexity" evidence="1">
    <location>
        <begin position="500"/>
        <end position="509"/>
    </location>
</feature>
<dbReference type="PANTHER" id="PTHR11439:SF483">
    <property type="entry name" value="PEPTIDE SYNTHASE GLIP-LIKE, PUTATIVE (AFU_ORTHOLOGUE AFUA_3G12920)-RELATED"/>
    <property type="match status" value="1"/>
</dbReference>
<reference evidence="4 5" key="1">
    <citation type="journal article" date="2015" name="Plant Cell">
        <title>Oil accumulation by the oleaginous diatom Fistulifera solaris as revealed by the genome and transcriptome.</title>
        <authorList>
            <person name="Tanaka T."/>
            <person name="Maeda Y."/>
            <person name="Veluchamy A."/>
            <person name="Tanaka M."/>
            <person name="Abida H."/>
            <person name="Marechal E."/>
            <person name="Bowler C."/>
            <person name="Muto M."/>
            <person name="Sunaga Y."/>
            <person name="Tanaka M."/>
            <person name="Yoshino T."/>
            <person name="Taniguchi T."/>
            <person name="Fukuda Y."/>
            <person name="Nemoto M."/>
            <person name="Matsumoto M."/>
            <person name="Wong P.S."/>
            <person name="Aburatani S."/>
            <person name="Fujibuchi W."/>
        </authorList>
    </citation>
    <scope>NUCLEOTIDE SEQUENCE [LARGE SCALE GENOMIC DNA]</scope>
    <source>
        <strain evidence="4 5">JPCC DA0580</strain>
    </source>
</reference>
<evidence type="ECO:0000259" key="3">
    <source>
        <dbReference type="Pfam" id="PF25597"/>
    </source>
</evidence>
<dbReference type="SUPFAM" id="SSF53098">
    <property type="entry name" value="Ribonuclease H-like"/>
    <property type="match status" value="1"/>
</dbReference>
<proteinExistence type="predicted"/>
<dbReference type="EMBL" id="BDSP01000017">
    <property type="protein sequence ID" value="GAX10430.1"/>
    <property type="molecule type" value="Genomic_DNA"/>
</dbReference>
<dbReference type="OrthoDB" id="44936at2759"/>
<dbReference type="InterPro" id="IPR036397">
    <property type="entry name" value="RNaseH_sf"/>
</dbReference>
<dbReference type="Proteomes" id="UP000198406">
    <property type="component" value="Unassembled WGS sequence"/>
</dbReference>
<evidence type="ECO:0000313" key="5">
    <source>
        <dbReference type="Proteomes" id="UP000198406"/>
    </source>
</evidence>
<feature type="region of interest" description="Disordered" evidence="1">
    <location>
        <begin position="2020"/>
        <end position="2041"/>
    </location>
</feature>
<dbReference type="Pfam" id="PF25597">
    <property type="entry name" value="SH3_retrovirus"/>
    <property type="match status" value="1"/>
</dbReference>
<dbReference type="InParanoid" id="A0A1Z5J8W6"/>
<evidence type="ECO:0000313" key="4">
    <source>
        <dbReference type="EMBL" id="GAX10430.1"/>
    </source>
</evidence>
<gene>
    <name evidence="4" type="ORF">FisN_21Lu161</name>
</gene>
<dbReference type="PANTHER" id="PTHR11439">
    <property type="entry name" value="GAG-POL-RELATED RETROTRANSPOSON"/>
    <property type="match status" value="1"/>
</dbReference>
<dbReference type="GO" id="GO:0003676">
    <property type="term" value="F:nucleic acid binding"/>
    <property type="evidence" value="ECO:0007669"/>
    <property type="project" value="InterPro"/>
</dbReference>
<dbReference type="Gene3D" id="3.30.420.10">
    <property type="entry name" value="Ribonuclease H-like superfamily/Ribonuclease H"/>
    <property type="match status" value="1"/>
</dbReference>
<feature type="domain" description="Reverse transcriptase Ty1/copia-type" evidence="2">
    <location>
        <begin position="1466"/>
        <end position="1703"/>
    </location>
</feature>
<accession>A0A1Z5J8W6</accession>
<evidence type="ECO:0000259" key="2">
    <source>
        <dbReference type="Pfam" id="PF07727"/>
    </source>
</evidence>